<evidence type="ECO:0000259" key="5">
    <source>
        <dbReference type="Pfam" id="PF08126"/>
    </source>
</evidence>
<keyword evidence="7" id="KW-1185">Reference proteome</keyword>
<evidence type="ECO:0000313" key="7">
    <source>
        <dbReference type="Proteomes" id="UP000199004"/>
    </source>
</evidence>
<feature type="chain" id="PRO_5011638559" evidence="3">
    <location>
        <begin position="33"/>
        <end position="862"/>
    </location>
</feature>
<sequence length="862" mass="91944">MPRLSLCSLRSSILALLTTTVLVVSLSASVPAATGDAPSAREPARSSEKASPAANKALRTLVTQTGKLSRKAVRPPSRTRLVKLSRAARSHAAAAPCRSVAELARYRTVLKGTKVRPRPKALRTRTLNRLAGLNTLSTRASLLLLASPKTRQCGGGVTPSTRDDSKTTVLASTGNHLKLAVAMPRVVMMPERVGGKSYVRLLAPDTVTPGRPGQPGIPIVSELFGVPEGAEVSVDLASSKSVTLDNVQLFPTQPEPVDDEPAPDFDAPPFSAPDFVAELPLKGTFPQRPADADLLGTARDVRIGRMGLATAQYTPSTDTLKVFTNLVFDVRFKNGKGFDAPLSSPWELSASRLVGGLLNEELIHNGGVFEPYRCGEELMVITSAATFSEAQTYADARTADGFRTRVYTLGRALGTTATAIQTFIRSHLNSATCIRPSYVTIIGDDEYVPTFTTGPGGIPSDNPYSTANNADELPDVAVGRILGNTTTELQNFIAKINHYTATPPTGAMLTRASIAAQFQDTDDAGEVNDGREDRTFIQFAETARTGLMRRVVTVDRIYDDNPATTPTHFNDGTALPSGLLRPGFAWDGDGADVTAAWNAGRFLMVHRDHGWSDGWGDPYFTTTEVNALTNTNDQLPVLMSINCASASYDNDETSFVQQALVKETGGAVAAFGDTRNSPSWHNSQIGLGFLDGLLPHVLLGEGPSTKLRVGDALVNGKLRLAGLAPPSGPGIAGGDGNTRNELYLWHLFGDPTMKMYGGTKQFLILEPRQFTTVYRPLPPTPEQTFPYEVEINLPQPFAGQPMSLITLNANGGFLDVVGKAVGDGSVKVTIPAQFSDGAPDRLAVVVNADDANPVVIEVPMAQ</sequence>
<feature type="domain" description="Gingipain propeptide" evidence="5">
    <location>
        <begin position="204"/>
        <end position="334"/>
    </location>
</feature>
<feature type="signal peptide" evidence="3">
    <location>
        <begin position="1"/>
        <end position="32"/>
    </location>
</feature>
<dbReference type="Gene3D" id="2.60.40.3800">
    <property type="match status" value="1"/>
</dbReference>
<dbReference type="OrthoDB" id="9153130at2"/>
<dbReference type="Pfam" id="PF01364">
    <property type="entry name" value="Peptidase_C25"/>
    <property type="match status" value="1"/>
</dbReference>
<dbReference type="STRING" id="1005944.SAMN05192576_4100"/>
<gene>
    <name evidence="6" type="ORF">SAMN05192576_4100</name>
</gene>
<dbReference type="SUPFAM" id="SSF52129">
    <property type="entry name" value="Caspase-like"/>
    <property type="match status" value="1"/>
</dbReference>
<dbReference type="InterPro" id="IPR001769">
    <property type="entry name" value="Gingipain"/>
</dbReference>
<dbReference type="RefSeq" id="WP_091026668.1">
    <property type="nucleotide sequence ID" value="NZ_BKAE01000014.1"/>
</dbReference>
<keyword evidence="1 3" id="KW-0732">Signal</keyword>
<name>A0A1H0JYB9_9ACTN</name>
<protein>
    <submittedName>
        <fullName evidence="6">Propeptide_C25</fullName>
    </submittedName>
</protein>
<feature type="region of interest" description="Disordered" evidence="2">
    <location>
        <begin position="33"/>
        <end position="55"/>
    </location>
</feature>
<evidence type="ECO:0000259" key="4">
    <source>
        <dbReference type="Pfam" id="PF01364"/>
    </source>
</evidence>
<dbReference type="Gene3D" id="3.40.50.1460">
    <property type="match status" value="1"/>
</dbReference>
<accession>A0A1H0JYB9</accession>
<dbReference type="Pfam" id="PF08126">
    <property type="entry name" value="Propeptide_C25"/>
    <property type="match status" value="1"/>
</dbReference>
<dbReference type="EMBL" id="FNIC01000009">
    <property type="protein sequence ID" value="SDO48654.1"/>
    <property type="molecule type" value="Genomic_DNA"/>
</dbReference>
<dbReference type="Proteomes" id="UP000199004">
    <property type="component" value="Unassembled WGS sequence"/>
</dbReference>
<evidence type="ECO:0000256" key="1">
    <source>
        <dbReference type="ARBA" id="ARBA00022729"/>
    </source>
</evidence>
<evidence type="ECO:0000313" key="6">
    <source>
        <dbReference type="EMBL" id="SDO48654.1"/>
    </source>
</evidence>
<feature type="domain" description="Gingipain" evidence="4">
    <location>
        <begin position="379"/>
        <end position="755"/>
    </location>
</feature>
<dbReference type="InterPro" id="IPR029031">
    <property type="entry name" value="Gingipain_N_sf"/>
</dbReference>
<evidence type="ECO:0000256" key="2">
    <source>
        <dbReference type="SAM" id="MobiDB-lite"/>
    </source>
</evidence>
<dbReference type="GO" id="GO:0004197">
    <property type="term" value="F:cysteine-type endopeptidase activity"/>
    <property type="evidence" value="ECO:0007669"/>
    <property type="project" value="InterPro"/>
</dbReference>
<dbReference type="InterPro" id="IPR029030">
    <property type="entry name" value="Caspase-like_dom_sf"/>
</dbReference>
<dbReference type="GO" id="GO:0006508">
    <property type="term" value="P:proteolysis"/>
    <property type="evidence" value="ECO:0007669"/>
    <property type="project" value="InterPro"/>
</dbReference>
<organism evidence="6 7">
    <name type="scientific">Nocardioides szechwanensis</name>
    <dbReference type="NCBI Taxonomy" id="1005944"/>
    <lineage>
        <taxon>Bacteria</taxon>
        <taxon>Bacillati</taxon>
        <taxon>Actinomycetota</taxon>
        <taxon>Actinomycetes</taxon>
        <taxon>Propionibacteriales</taxon>
        <taxon>Nocardioidaceae</taxon>
        <taxon>Nocardioides</taxon>
    </lineage>
</organism>
<reference evidence="6 7" key="1">
    <citation type="submission" date="2016-10" db="EMBL/GenBank/DDBJ databases">
        <authorList>
            <person name="de Groot N.N."/>
        </authorList>
    </citation>
    <scope>NUCLEOTIDE SEQUENCE [LARGE SCALE GENOMIC DNA]</scope>
    <source>
        <strain evidence="6 7">CGMCC 1.11147</strain>
    </source>
</reference>
<dbReference type="AlphaFoldDB" id="A0A1H0JYB9"/>
<evidence type="ECO:0000256" key="3">
    <source>
        <dbReference type="SAM" id="SignalP"/>
    </source>
</evidence>
<proteinExistence type="predicted"/>
<dbReference type="InterPro" id="IPR038490">
    <property type="entry name" value="Gingipain_propep_sf"/>
</dbReference>
<dbReference type="InterPro" id="IPR012600">
    <property type="entry name" value="Propeptide_C25"/>
</dbReference>
<dbReference type="Gene3D" id="3.40.50.10390">
    <property type="entry name" value="Gingipain r, domain 1"/>
    <property type="match status" value="1"/>
</dbReference>